<feature type="domain" description="C3H1-type" evidence="6">
    <location>
        <begin position="84"/>
        <end position="107"/>
    </location>
</feature>
<dbReference type="InterPro" id="IPR050974">
    <property type="entry name" value="Plant_ZF_CCCH"/>
</dbReference>
<reference evidence="7 8" key="1">
    <citation type="submission" date="2020-02" db="EMBL/GenBank/DDBJ databases">
        <title>Draft genome sequence of Haematococcus lacustris strain NIES-144.</title>
        <authorList>
            <person name="Morimoto D."/>
            <person name="Nakagawa S."/>
            <person name="Yoshida T."/>
            <person name="Sawayama S."/>
        </authorList>
    </citation>
    <scope>NUCLEOTIDE SEQUENCE [LARGE SCALE GENOMIC DNA]</scope>
    <source>
        <strain evidence="7 8">NIES-144</strain>
    </source>
</reference>
<evidence type="ECO:0000313" key="7">
    <source>
        <dbReference type="EMBL" id="GFH16766.1"/>
    </source>
</evidence>
<dbReference type="GO" id="GO:0003729">
    <property type="term" value="F:mRNA binding"/>
    <property type="evidence" value="ECO:0007669"/>
    <property type="project" value="UniProtKB-ARBA"/>
</dbReference>
<evidence type="ECO:0000256" key="5">
    <source>
        <dbReference type="PROSITE-ProRule" id="PRU00723"/>
    </source>
</evidence>
<organism evidence="7 8">
    <name type="scientific">Haematococcus lacustris</name>
    <name type="common">Green alga</name>
    <name type="synonym">Haematococcus pluvialis</name>
    <dbReference type="NCBI Taxonomy" id="44745"/>
    <lineage>
        <taxon>Eukaryota</taxon>
        <taxon>Viridiplantae</taxon>
        <taxon>Chlorophyta</taxon>
        <taxon>core chlorophytes</taxon>
        <taxon>Chlorophyceae</taxon>
        <taxon>CS clade</taxon>
        <taxon>Chlamydomonadales</taxon>
        <taxon>Haematococcaceae</taxon>
        <taxon>Haematococcus</taxon>
    </lineage>
</organism>
<feature type="domain" description="C3H1-type" evidence="6">
    <location>
        <begin position="42"/>
        <end position="70"/>
    </location>
</feature>
<accession>A0A699ZC42</accession>
<dbReference type="PANTHER" id="PTHR12506">
    <property type="entry name" value="PROTEIN PHOSPHATASE RELATED"/>
    <property type="match status" value="1"/>
</dbReference>
<evidence type="ECO:0000256" key="1">
    <source>
        <dbReference type="ARBA" id="ARBA00022723"/>
    </source>
</evidence>
<keyword evidence="4" id="KW-0238">DNA-binding</keyword>
<keyword evidence="3 5" id="KW-0862">Zinc</keyword>
<name>A0A699ZC42_HAELA</name>
<dbReference type="GO" id="GO:0008270">
    <property type="term" value="F:zinc ion binding"/>
    <property type="evidence" value="ECO:0007669"/>
    <property type="project" value="UniProtKB-KW"/>
</dbReference>
<dbReference type="SMART" id="SM00356">
    <property type="entry name" value="ZnF_C3H1"/>
    <property type="match status" value="2"/>
</dbReference>
<evidence type="ECO:0000256" key="4">
    <source>
        <dbReference type="ARBA" id="ARBA00023125"/>
    </source>
</evidence>
<dbReference type="InterPro" id="IPR000571">
    <property type="entry name" value="Znf_CCCH"/>
</dbReference>
<dbReference type="Pfam" id="PF00642">
    <property type="entry name" value="zf-CCCH"/>
    <property type="match status" value="2"/>
</dbReference>
<dbReference type="Gene3D" id="4.10.1000.10">
    <property type="entry name" value="Zinc finger, CCCH-type"/>
    <property type="match status" value="1"/>
</dbReference>
<comment type="caution">
    <text evidence="7">The sequence shown here is derived from an EMBL/GenBank/DDBJ whole genome shotgun (WGS) entry which is preliminary data.</text>
</comment>
<dbReference type="Proteomes" id="UP000485058">
    <property type="component" value="Unassembled WGS sequence"/>
</dbReference>
<feature type="zinc finger region" description="C3H1-type" evidence="5">
    <location>
        <begin position="42"/>
        <end position="70"/>
    </location>
</feature>
<protein>
    <recommendedName>
        <fullName evidence="6">C3H1-type domain-containing protein</fullName>
    </recommendedName>
</protein>
<evidence type="ECO:0000313" key="8">
    <source>
        <dbReference type="Proteomes" id="UP000485058"/>
    </source>
</evidence>
<dbReference type="PROSITE" id="PS50103">
    <property type="entry name" value="ZF_C3H1"/>
    <property type="match status" value="2"/>
</dbReference>
<dbReference type="EMBL" id="BLLF01001048">
    <property type="protein sequence ID" value="GFH16766.1"/>
    <property type="molecule type" value="Genomic_DNA"/>
</dbReference>
<keyword evidence="1 5" id="KW-0479">Metal-binding</keyword>
<dbReference type="PANTHER" id="PTHR12506:SF50">
    <property type="entry name" value="ZINC FINGER CCCH DOMAIN-CONTAINING PROTEIN 26"/>
    <property type="match status" value="1"/>
</dbReference>
<keyword evidence="2 5" id="KW-0863">Zinc-finger</keyword>
<dbReference type="SUPFAM" id="SSF90229">
    <property type="entry name" value="CCCH zinc finger"/>
    <property type="match status" value="1"/>
</dbReference>
<evidence type="ECO:0000259" key="6">
    <source>
        <dbReference type="PROSITE" id="PS50103"/>
    </source>
</evidence>
<feature type="zinc finger region" description="C3H1-type" evidence="5">
    <location>
        <begin position="84"/>
        <end position="107"/>
    </location>
</feature>
<evidence type="ECO:0000256" key="2">
    <source>
        <dbReference type="ARBA" id="ARBA00022771"/>
    </source>
</evidence>
<keyword evidence="8" id="KW-1185">Reference proteome</keyword>
<dbReference type="GO" id="GO:0003677">
    <property type="term" value="F:DNA binding"/>
    <property type="evidence" value="ECO:0007669"/>
    <property type="project" value="UniProtKB-KW"/>
</dbReference>
<dbReference type="AlphaFoldDB" id="A0A699ZC42"/>
<sequence>MTDHQLNGLGGPGAAKQVSVPLLASQHQPRIAAGRILMSDILPCLQTCTFFVRTGTCAYGDRCKFLHPADCPPPQLNSAGYPLRNTDPICAHYLKKGWCAFGITCKFHCLFCPDINMSLVCMSATRLYISRSCNPCQCCTVHAAS</sequence>
<evidence type="ECO:0000256" key="3">
    <source>
        <dbReference type="ARBA" id="ARBA00022833"/>
    </source>
</evidence>
<gene>
    <name evidence="7" type="ORF">HaLaN_13257</name>
</gene>
<dbReference type="InterPro" id="IPR036855">
    <property type="entry name" value="Znf_CCCH_sf"/>
</dbReference>
<proteinExistence type="predicted"/>